<reference evidence="3 4" key="1">
    <citation type="submission" date="2020-08" db="EMBL/GenBank/DDBJ databases">
        <title>Genomic Encyclopedia of Type Strains, Phase IV (KMG-IV): sequencing the most valuable type-strain genomes for metagenomic binning, comparative biology and taxonomic classification.</title>
        <authorList>
            <person name="Goeker M."/>
        </authorList>
    </citation>
    <scope>NUCLEOTIDE SEQUENCE [LARGE SCALE GENOMIC DNA]</scope>
    <source>
        <strain evidence="3 4">DSM 12251</strain>
    </source>
</reference>
<gene>
    <name evidence="3" type="ORF">HNQ64_002594</name>
</gene>
<organism evidence="3 4">
    <name type="scientific">Prosthecobacter dejongeii</name>
    <dbReference type="NCBI Taxonomy" id="48465"/>
    <lineage>
        <taxon>Bacteria</taxon>
        <taxon>Pseudomonadati</taxon>
        <taxon>Verrucomicrobiota</taxon>
        <taxon>Verrucomicrobiia</taxon>
        <taxon>Verrucomicrobiales</taxon>
        <taxon>Verrucomicrobiaceae</taxon>
        <taxon>Prosthecobacter</taxon>
    </lineage>
</organism>
<dbReference type="Pfam" id="PF01075">
    <property type="entry name" value="Glyco_transf_9"/>
    <property type="match status" value="1"/>
</dbReference>
<dbReference type="RefSeq" id="WP_184209036.1">
    <property type="nucleotide sequence ID" value="NZ_JACHIF010000004.1"/>
</dbReference>
<keyword evidence="2 3" id="KW-0808">Transferase</keyword>
<dbReference type="PANTHER" id="PTHR30160">
    <property type="entry name" value="TETRAACYLDISACCHARIDE 4'-KINASE-RELATED"/>
    <property type="match status" value="1"/>
</dbReference>
<dbReference type="InterPro" id="IPR051199">
    <property type="entry name" value="LPS_LOS_Heptosyltrfase"/>
</dbReference>
<evidence type="ECO:0000256" key="1">
    <source>
        <dbReference type="ARBA" id="ARBA00022676"/>
    </source>
</evidence>
<comment type="caution">
    <text evidence="3">The sequence shown here is derived from an EMBL/GenBank/DDBJ whole genome shotgun (WGS) entry which is preliminary data.</text>
</comment>
<dbReference type="Gene3D" id="3.40.50.2000">
    <property type="entry name" value="Glycogen Phosphorylase B"/>
    <property type="match status" value="1"/>
</dbReference>
<name>A0A7W7YLB5_9BACT</name>
<dbReference type="Proteomes" id="UP000534294">
    <property type="component" value="Unassembled WGS sequence"/>
</dbReference>
<proteinExistence type="predicted"/>
<dbReference type="SUPFAM" id="SSF53756">
    <property type="entry name" value="UDP-Glycosyltransferase/glycogen phosphorylase"/>
    <property type="match status" value="1"/>
</dbReference>
<dbReference type="CDD" id="cd03789">
    <property type="entry name" value="GT9_LPS_heptosyltransferase"/>
    <property type="match status" value="1"/>
</dbReference>
<keyword evidence="1" id="KW-0328">Glycosyltransferase</keyword>
<evidence type="ECO:0000313" key="3">
    <source>
        <dbReference type="EMBL" id="MBB5038336.1"/>
    </source>
</evidence>
<dbReference type="AlphaFoldDB" id="A0A7W7YLB5"/>
<dbReference type="GO" id="GO:0008713">
    <property type="term" value="F:ADP-heptose-lipopolysaccharide heptosyltransferase activity"/>
    <property type="evidence" value="ECO:0007669"/>
    <property type="project" value="TreeGrafter"/>
</dbReference>
<evidence type="ECO:0000256" key="2">
    <source>
        <dbReference type="ARBA" id="ARBA00022679"/>
    </source>
</evidence>
<accession>A0A7W7YLB5</accession>
<dbReference type="GO" id="GO:0005829">
    <property type="term" value="C:cytosol"/>
    <property type="evidence" value="ECO:0007669"/>
    <property type="project" value="TreeGrafter"/>
</dbReference>
<sequence length="309" mass="34468">MISGAAIVSDKQLGDVLLLQPCGDYLAEKTGKSTALFVRDVFKPMIDLMPGCAWGPEGEKKFSEVWSTSWSSRAVWQALRLRSPNRRLIVNKSRHLRWWYRLVFHEIRLEPPSAEYWARYFWRIVSGQPAEAFIAPRLNLPPPEWCHPALPMGGFILINPTAAWQRKFWGVEQWAELITRLFNEDPLVTLVIAGGSSEREIAHCAAIVESAGVPVVNLAGQTSLKQYLHLLAGATLVVCIDGAASHLAQAFQVPTVTVFGPTHEGKWHWPTSRHIALAARNYNESQSYGPASGVPVYAMWEAVCAARMP</sequence>
<dbReference type="InterPro" id="IPR002201">
    <property type="entry name" value="Glyco_trans_9"/>
</dbReference>
<dbReference type="GO" id="GO:0009244">
    <property type="term" value="P:lipopolysaccharide core region biosynthetic process"/>
    <property type="evidence" value="ECO:0007669"/>
    <property type="project" value="TreeGrafter"/>
</dbReference>
<keyword evidence="4" id="KW-1185">Reference proteome</keyword>
<protein>
    <submittedName>
        <fullName evidence="3">ADP-heptose:LPS heptosyltransferase</fullName>
    </submittedName>
</protein>
<dbReference type="EMBL" id="JACHIF010000004">
    <property type="protein sequence ID" value="MBB5038336.1"/>
    <property type="molecule type" value="Genomic_DNA"/>
</dbReference>
<evidence type="ECO:0000313" key="4">
    <source>
        <dbReference type="Proteomes" id="UP000534294"/>
    </source>
</evidence>